<gene>
    <name evidence="3" type="ORF">GCM10023095_00850</name>
</gene>
<sequence>MTVQQFLTILLSRKRLFVCVFLAVLSLVVVASLLMPKKYLAQAVIAVDAGNADPVTLNVANLMSGQNQNYLGTQASMLASHNSARKVVQALKLTSFPAIQESYRDSNPGPGDTIDDWLASILLSNLSVEPGKGSSTLTLSYKATDPQFAAAILNGFVDAYKAVVVDSRVEMAKQNEAFFQTQLEELKQSMAQKQQQLADYQRQHGLIEAPDERLDLENQKLNYLASELAQAQGELTTAQSKLTELTKGSAPDVLANPVIQQMTIQLAQQEKLLSESAQREGPNHPSYKQAAAQVSSTRAQLNKLKREYSTMMQSQVETAQSRVKALNAQLEEQKKTVLDMKGQLAQLDIMRRGVENAQRNFDLLMQRWSESMLQANASMTNVTVLQRAIAPAKPVSPVLKFNLLIGAILALFCAAALNYALEWLDRRVRCVADLERDLAMPVLIQLGTESHKYKSKSGPLSVTGRVLNQEGAC</sequence>
<keyword evidence="4" id="KW-1185">Reference proteome</keyword>
<protein>
    <recommendedName>
        <fullName evidence="5">Chain length determinant protein EpsF</fullName>
    </recommendedName>
</protein>
<name>A0ABP8PW55_9GAMM</name>
<keyword evidence="1" id="KW-0175">Coiled coil</keyword>
<evidence type="ECO:0008006" key="5">
    <source>
        <dbReference type="Google" id="ProtNLM"/>
    </source>
</evidence>
<feature type="coiled-coil region" evidence="1">
    <location>
        <begin position="259"/>
        <end position="343"/>
    </location>
</feature>
<proteinExistence type="predicted"/>
<evidence type="ECO:0000313" key="3">
    <source>
        <dbReference type="EMBL" id="GAA4492416.1"/>
    </source>
</evidence>
<comment type="caution">
    <text evidence="3">The sequence shown here is derived from an EMBL/GenBank/DDBJ whole genome shotgun (WGS) entry which is preliminary data.</text>
</comment>
<dbReference type="PANTHER" id="PTHR32309">
    <property type="entry name" value="TYROSINE-PROTEIN KINASE"/>
    <property type="match status" value="1"/>
</dbReference>
<evidence type="ECO:0000256" key="1">
    <source>
        <dbReference type="SAM" id="Coils"/>
    </source>
</evidence>
<organism evidence="3 4">
    <name type="scientific">Pseudaeromonas paramecii</name>
    <dbReference type="NCBI Taxonomy" id="2138166"/>
    <lineage>
        <taxon>Bacteria</taxon>
        <taxon>Pseudomonadati</taxon>
        <taxon>Pseudomonadota</taxon>
        <taxon>Gammaproteobacteria</taxon>
        <taxon>Aeromonadales</taxon>
        <taxon>Aeromonadaceae</taxon>
        <taxon>Pseudaeromonas</taxon>
    </lineage>
</organism>
<feature type="coiled-coil region" evidence="1">
    <location>
        <begin position="169"/>
        <end position="203"/>
    </location>
</feature>
<reference evidence="4" key="1">
    <citation type="journal article" date="2019" name="Int. J. Syst. Evol. Microbiol.">
        <title>The Global Catalogue of Microorganisms (GCM) 10K type strain sequencing project: providing services to taxonomists for standard genome sequencing and annotation.</title>
        <authorList>
            <consortium name="The Broad Institute Genomics Platform"/>
            <consortium name="The Broad Institute Genome Sequencing Center for Infectious Disease"/>
            <person name="Wu L."/>
            <person name="Ma J."/>
        </authorList>
    </citation>
    <scope>NUCLEOTIDE SEQUENCE [LARGE SCALE GENOMIC DNA]</scope>
    <source>
        <strain evidence="4">JCM 32226</strain>
    </source>
</reference>
<dbReference type="PANTHER" id="PTHR32309:SF13">
    <property type="entry name" value="FERRIC ENTEROBACTIN TRANSPORT PROTEIN FEPE"/>
    <property type="match status" value="1"/>
</dbReference>
<keyword evidence="2" id="KW-0812">Transmembrane</keyword>
<dbReference type="Gene3D" id="1.20.1600.10">
    <property type="entry name" value="Outer membrane efflux proteins (OEP)"/>
    <property type="match status" value="1"/>
</dbReference>
<dbReference type="EMBL" id="BAABFC010000001">
    <property type="protein sequence ID" value="GAA4492416.1"/>
    <property type="molecule type" value="Genomic_DNA"/>
</dbReference>
<keyword evidence="2" id="KW-0472">Membrane</keyword>
<dbReference type="InterPro" id="IPR050445">
    <property type="entry name" value="Bact_polysacc_biosynth/exp"/>
</dbReference>
<dbReference type="Proteomes" id="UP001501321">
    <property type="component" value="Unassembled WGS sequence"/>
</dbReference>
<dbReference type="RefSeq" id="WP_345008945.1">
    <property type="nucleotide sequence ID" value="NZ_BAABFC010000001.1"/>
</dbReference>
<keyword evidence="2" id="KW-1133">Transmembrane helix</keyword>
<accession>A0ABP8PW55</accession>
<feature type="transmembrane region" description="Helical" evidence="2">
    <location>
        <begin position="401"/>
        <end position="421"/>
    </location>
</feature>
<evidence type="ECO:0000313" key="4">
    <source>
        <dbReference type="Proteomes" id="UP001501321"/>
    </source>
</evidence>
<evidence type="ECO:0000256" key="2">
    <source>
        <dbReference type="SAM" id="Phobius"/>
    </source>
</evidence>